<sequence length="27" mass="3297">MEMFELISSPRLMLYCLRKTNLMIECM</sequence>
<reference evidence="2" key="1">
    <citation type="submission" date="2014-09" db="EMBL/GenBank/DDBJ databases">
        <authorList>
            <person name="Mudge J."/>
            <person name="Ramaraj T."/>
            <person name="Lindquist I.E."/>
            <person name="Bharti A.K."/>
            <person name="Sundararajan A."/>
            <person name="Cameron C.T."/>
            <person name="Woodward J.E."/>
            <person name="May G.D."/>
            <person name="Brubaker C."/>
            <person name="Broadhvest J."/>
            <person name="Wilkins T.A."/>
        </authorList>
    </citation>
    <scope>NUCLEOTIDE SEQUENCE</scope>
    <source>
        <strain evidence="2">cv. AKA8401</strain>
    </source>
</reference>
<organism evidence="1 2">
    <name type="scientific">Gossypium arboreum</name>
    <name type="common">Tree cotton</name>
    <name type="synonym">Gossypium nanking</name>
    <dbReference type="NCBI Taxonomy" id="29729"/>
    <lineage>
        <taxon>Eukaryota</taxon>
        <taxon>Viridiplantae</taxon>
        <taxon>Streptophyta</taxon>
        <taxon>Embryophyta</taxon>
        <taxon>Tracheophyta</taxon>
        <taxon>Spermatophyta</taxon>
        <taxon>Magnoliopsida</taxon>
        <taxon>eudicotyledons</taxon>
        <taxon>Gunneridae</taxon>
        <taxon>Pentapetalae</taxon>
        <taxon>rosids</taxon>
        <taxon>malvids</taxon>
        <taxon>Malvales</taxon>
        <taxon>Malvaceae</taxon>
        <taxon>Malvoideae</taxon>
        <taxon>Gossypium</taxon>
    </lineage>
</organism>
<dbReference type="EMBL" id="KN413387">
    <property type="protein sequence ID" value="KHG19548.1"/>
    <property type="molecule type" value="Genomic_DNA"/>
</dbReference>
<gene>
    <name evidence="1" type="ORF">F383_24181</name>
</gene>
<protein>
    <submittedName>
        <fullName evidence="1">Uncharacterized protein</fullName>
    </submittedName>
</protein>
<accession>A0A0B0NYG0</accession>
<keyword evidence="2" id="KW-1185">Reference proteome</keyword>
<dbReference type="Proteomes" id="UP000032142">
    <property type="component" value="Unassembled WGS sequence"/>
</dbReference>
<proteinExistence type="predicted"/>
<name>A0A0B0NYG0_GOSAR</name>
<evidence type="ECO:0000313" key="2">
    <source>
        <dbReference type="Proteomes" id="UP000032142"/>
    </source>
</evidence>
<dbReference type="AlphaFoldDB" id="A0A0B0NYG0"/>
<evidence type="ECO:0000313" key="1">
    <source>
        <dbReference type="EMBL" id="KHG19548.1"/>
    </source>
</evidence>